<feature type="compositionally biased region" description="Low complexity" evidence="1">
    <location>
        <begin position="159"/>
        <end position="172"/>
    </location>
</feature>
<accession>A0ABY8TIK7</accession>
<evidence type="ECO:0000313" key="4">
    <source>
        <dbReference type="Proteomes" id="UP001244341"/>
    </source>
</evidence>
<dbReference type="Pfam" id="PF00856">
    <property type="entry name" value="SET"/>
    <property type="match status" value="1"/>
</dbReference>
<sequence>MNLVKRLFSSSNQQLSGLPPTVLEQLAVAPFAVQKFKDAGRGLVAARDIQYGEVLLTEQPYVCCPSLSNRRKVCYHCLKVLPTPQQQAAGAAEMPISSRSHMFCSSSCLSSAQASYFTLESQLSLEQLERHCQAYGERFPLIAARLALMIAQDGMTAAAQQQQQQQQGSDSQADPEAGVGRSSTDVGRISRISRMSTGSNGSSRWSHTLATSSMRSSNNLGTTSWQSSSSSNRRQGRPGSYSTKAALGPAGDDGSVHQQVASALGFLCFANVPPPPPGPWAEAHKMLARALAAAAGNREQEEEAAGLQAALQGLDLDWYVAVMARLHLNTFKVEAALPIDWSQGHAAAAAMLGGDAASAGSALYLLGSLFNHSCEPNVHVTFPGNDSTAVFTAARQIAEGEQLFITYIDAGQELDARQEYLAFAYGFRCHCVRCCEELEEQAKHMPPQLP</sequence>
<dbReference type="EMBL" id="CP126208">
    <property type="protein sequence ID" value="WIA08936.1"/>
    <property type="molecule type" value="Genomic_DNA"/>
</dbReference>
<dbReference type="PANTHER" id="PTHR12197">
    <property type="entry name" value="HISTONE-LYSINE N-METHYLTRANSFERASE SMYD"/>
    <property type="match status" value="1"/>
</dbReference>
<organism evidence="3 4">
    <name type="scientific">Tetradesmus obliquus</name>
    <name type="common">Green alga</name>
    <name type="synonym">Acutodesmus obliquus</name>
    <dbReference type="NCBI Taxonomy" id="3088"/>
    <lineage>
        <taxon>Eukaryota</taxon>
        <taxon>Viridiplantae</taxon>
        <taxon>Chlorophyta</taxon>
        <taxon>core chlorophytes</taxon>
        <taxon>Chlorophyceae</taxon>
        <taxon>CS clade</taxon>
        <taxon>Sphaeropleales</taxon>
        <taxon>Scenedesmaceae</taxon>
        <taxon>Tetradesmus</taxon>
    </lineage>
</organism>
<gene>
    <name evidence="3" type="ORF">OEZ85_008353</name>
</gene>
<dbReference type="PROSITE" id="PS50280">
    <property type="entry name" value="SET"/>
    <property type="match status" value="1"/>
</dbReference>
<protein>
    <recommendedName>
        <fullName evidence="2">SET domain-containing protein</fullName>
    </recommendedName>
</protein>
<dbReference type="SUPFAM" id="SSF82199">
    <property type="entry name" value="SET domain"/>
    <property type="match status" value="1"/>
</dbReference>
<dbReference type="SMART" id="SM00317">
    <property type="entry name" value="SET"/>
    <property type="match status" value="1"/>
</dbReference>
<proteinExistence type="predicted"/>
<dbReference type="InterPro" id="IPR046341">
    <property type="entry name" value="SET_dom_sf"/>
</dbReference>
<reference evidence="3 4" key="1">
    <citation type="submission" date="2023-05" db="EMBL/GenBank/DDBJ databases">
        <title>A 100% complete, gapless, phased diploid assembly of the Scenedesmus obliquus UTEX 3031 genome.</title>
        <authorList>
            <person name="Biondi T.C."/>
            <person name="Hanschen E.R."/>
            <person name="Kwon T."/>
            <person name="Eng W."/>
            <person name="Kruse C.P.S."/>
            <person name="Koehler S.I."/>
            <person name="Kunde Y."/>
            <person name="Gleasner C.D."/>
            <person name="You Mak K.T."/>
            <person name="Polle J."/>
            <person name="Hovde B.T."/>
            <person name="Starkenburg S.R."/>
        </authorList>
    </citation>
    <scope>NUCLEOTIDE SEQUENCE [LARGE SCALE GENOMIC DNA]</scope>
    <source>
        <strain evidence="3 4">DOE0152z</strain>
    </source>
</reference>
<dbReference type="Gene3D" id="2.170.270.10">
    <property type="entry name" value="SET domain"/>
    <property type="match status" value="1"/>
</dbReference>
<keyword evidence="4" id="KW-1185">Reference proteome</keyword>
<evidence type="ECO:0000313" key="3">
    <source>
        <dbReference type="EMBL" id="WIA08936.1"/>
    </source>
</evidence>
<feature type="region of interest" description="Disordered" evidence="1">
    <location>
        <begin position="159"/>
        <end position="254"/>
    </location>
</feature>
<evidence type="ECO:0000256" key="1">
    <source>
        <dbReference type="SAM" id="MobiDB-lite"/>
    </source>
</evidence>
<dbReference type="InterPro" id="IPR001214">
    <property type="entry name" value="SET_dom"/>
</dbReference>
<dbReference type="InterPro" id="IPR050869">
    <property type="entry name" value="H3K4_H4K5_MeTrfase"/>
</dbReference>
<dbReference type="PANTHER" id="PTHR12197:SF251">
    <property type="entry name" value="EG:BACR7C10.4 PROTEIN"/>
    <property type="match status" value="1"/>
</dbReference>
<feature type="domain" description="SET" evidence="2">
    <location>
        <begin position="24"/>
        <end position="408"/>
    </location>
</feature>
<dbReference type="CDD" id="cd20071">
    <property type="entry name" value="SET_SMYD"/>
    <property type="match status" value="1"/>
</dbReference>
<feature type="compositionally biased region" description="Polar residues" evidence="1">
    <location>
        <begin position="193"/>
        <end position="226"/>
    </location>
</feature>
<dbReference type="Proteomes" id="UP001244341">
    <property type="component" value="Chromosome 1b"/>
</dbReference>
<name>A0ABY8TIK7_TETOB</name>
<evidence type="ECO:0000259" key="2">
    <source>
        <dbReference type="PROSITE" id="PS50280"/>
    </source>
</evidence>